<evidence type="ECO:0008006" key="9">
    <source>
        <dbReference type="Google" id="ProtNLM"/>
    </source>
</evidence>
<evidence type="ECO:0000313" key="7">
    <source>
        <dbReference type="EMBL" id="RKO89981.1"/>
    </source>
</evidence>
<dbReference type="PROSITE" id="PS50948">
    <property type="entry name" value="PAN"/>
    <property type="match status" value="1"/>
</dbReference>
<evidence type="ECO:0000313" key="8">
    <source>
        <dbReference type="Proteomes" id="UP000269721"/>
    </source>
</evidence>
<evidence type="ECO:0000256" key="1">
    <source>
        <dbReference type="ARBA" id="ARBA00022443"/>
    </source>
</evidence>
<dbReference type="InterPro" id="IPR001452">
    <property type="entry name" value="SH3_domain"/>
</dbReference>
<feature type="domain" description="SH3" evidence="5">
    <location>
        <begin position="376"/>
        <end position="437"/>
    </location>
</feature>
<dbReference type="Pfam" id="PF00018">
    <property type="entry name" value="SH3_1"/>
    <property type="match status" value="1"/>
</dbReference>
<dbReference type="OrthoDB" id="5340910at2759"/>
<dbReference type="Pfam" id="PF08277">
    <property type="entry name" value="PAN_3"/>
    <property type="match status" value="1"/>
</dbReference>
<feature type="transmembrane region" description="Helical" evidence="4">
    <location>
        <begin position="245"/>
        <end position="266"/>
    </location>
</feature>
<gene>
    <name evidence="7" type="ORF">BDK51DRAFT_52446</name>
</gene>
<name>A0A4P9WBH8_9FUNG</name>
<feature type="compositionally biased region" description="Low complexity" evidence="3">
    <location>
        <begin position="174"/>
        <end position="191"/>
    </location>
</feature>
<evidence type="ECO:0000256" key="3">
    <source>
        <dbReference type="SAM" id="MobiDB-lite"/>
    </source>
</evidence>
<dbReference type="InterPro" id="IPR036028">
    <property type="entry name" value="SH3-like_dom_sf"/>
</dbReference>
<feature type="compositionally biased region" description="Low complexity" evidence="3">
    <location>
        <begin position="199"/>
        <end position="240"/>
    </location>
</feature>
<evidence type="ECO:0000259" key="6">
    <source>
        <dbReference type="PROSITE" id="PS50948"/>
    </source>
</evidence>
<keyword evidence="1 2" id="KW-0728">SH3 domain</keyword>
<sequence length="562" mass="60190">MDSQCNDFNIIPGNVDGDDSLDNNNLQAAISLQDCQNQCIQSCSSGGKCFWYKWKQSTLQCWLTQPHYEPSSTLFMKAANPPLTIPDYTFLLKAMPSNPIFLGTVLNSKDECINSCQHNQSCILATWMNSNCTLIQFSNPESEVLNGFSSFFSAGAVLSQPFTSSPPSILPQIPTSSFTTSPSTTSTSATPSSPPTAVPPAESALSPAQSSVPSSAPSTSSNPSSSSVASSLPASTSSSSGVSTVGIVAGLAGGIVIVAVAGFLLWRWRHSSRGQREFRTAPPSRPGEAMGPTYVLPHEPLIAMLAARPSNEPTSYPNSVSPQNTPIENQGFSSPTVVMTQDAFMLPPDYASVPRTPDEILTARRALPVPDKGEIVPDGVAVALADHVPKQGDELALCIGDKVVVEEVLANGWARGRRVADGRVGLFPSAAQAIPQRDRCCERGSGRRASDPQRSQVRPAALRVDYRIHRKAARSRAGGAQFQGGGHTEAKMRRASASNLWSARWTEHEVAVEDMFPEHRVAPEGDRDADRDELEDLVDALVGKAIGRHRNAEVTAKHIDRS</sequence>
<dbReference type="AlphaFoldDB" id="A0A4P9WBH8"/>
<feature type="compositionally biased region" description="Basic and acidic residues" evidence="3">
    <location>
        <begin position="437"/>
        <end position="451"/>
    </location>
</feature>
<feature type="region of interest" description="Disordered" evidence="3">
    <location>
        <begin position="437"/>
        <end position="458"/>
    </location>
</feature>
<dbReference type="InterPro" id="IPR006583">
    <property type="entry name" value="PAN-3_domain"/>
</dbReference>
<feature type="region of interest" description="Disordered" evidence="3">
    <location>
        <begin position="173"/>
        <end position="240"/>
    </location>
</feature>
<keyword evidence="4" id="KW-0472">Membrane</keyword>
<reference evidence="8" key="1">
    <citation type="journal article" date="2018" name="Nat. Microbiol.">
        <title>Leveraging single-cell genomics to expand the fungal tree of life.</title>
        <authorList>
            <person name="Ahrendt S.R."/>
            <person name="Quandt C.A."/>
            <person name="Ciobanu D."/>
            <person name="Clum A."/>
            <person name="Salamov A."/>
            <person name="Andreopoulos B."/>
            <person name="Cheng J.F."/>
            <person name="Woyke T."/>
            <person name="Pelin A."/>
            <person name="Henrissat B."/>
            <person name="Reynolds N.K."/>
            <person name="Benny G.L."/>
            <person name="Smith M.E."/>
            <person name="James T.Y."/>
            <person name="Grigoriev I.V."/>
        </authorList>
    </citation>
    <scope>NUCLEOTIDE SEQUENCE [LARGE SCALE GENOMIC DNA]</scope>
</reference>
<accession>A0A4P9WBH8</accession>
<evidence type="ECO:0000256" key="2">
    <source>
        <dbReference type="PROSITE-ProRule" id="PRU00192"/>
    </source>
</evidence>
<dbReference type="SMART" id="SM00326">
    <property type="entry name" value="SH3"/>
    <property type="match status" value="1"/>
</dbReference>
<dbReference type="Proteomes" id="UP000269721">
    <property type="component" value="Unassembled WGS sequence"/>
</dbReference>
<dbReference type="SUPFAM" id="SSF50044">
    <property type="entry name" value="SH3-domain"/>
    <property type="match status" value="1"/>
</dbReference>
<keyword evidence="4" id="KW-1133">Transmembrane helix</keyword>
<protein>
    <recommendedName>
        <fullName evidence="9">SH3 domain-containing protein</fullName>
    </recommendedName>
</protein>
<proteinExistence type="predicted"/>
<keyword evidence="8" id="KW-1185">Reference proteome</keyword>
<evidence type="ECO:0000256" key="4">
    <source>
        <dbReference type="SAM" id="Phobius"/>
    </source>
</evidence>
<organism evidence="7 8">
    <name type="scientific">Blyttiomyces helicus</name>
    <dbReference type="NCBI Taxonomy" id="388810"/>
    <lineage>
        <taxon>Eukaryota</taxon>
        <taxon>Fungi</taxon>
        <taxon>Fungi incertae sedis</taxon>
        <taxon>Chytridiomycota</taxon>
        <taxon>Chytridiomycota incertae sedis</taxon>
        <taxon>Chytridiomycetes</taxon>
        <taxon>Chytridiomycetes incertae sedis</taxon>
        <taxon>Blyttiomyces</taxon>
    </lineage>
</organism>
<dbReference type="EMBL" id="KZ995787">
    <property type="protein sequence ID" value="RKO89981.1"/>
    <property type="molecule type" value="Genomic_DNA"/>
</dbReference>
<dbReference type="Gene3D" id="2.30.30.40">
    <property type="entry name" value="SH3 Domains"/>
    <property type="match status" value="1"/>
</dbReference>
<dbReference type="PROSITE" id="PS50002">
    <property type="entry name" value="SH3"/>
    <property type="match status" value="1"/>
</dbReference>
<dbReference type="CDD" id="cd00174">
    <property type="entry name" value="SH3"/>
    <property type="match status" value="1"/>
</dbReference>
<feature type="domain" description="Apple" evidence="6">
    <location>
        <begin position="5"/>
        <end position="79"/>
    </location>
</feature>
<dbReference type="InterPro" id="IPR003609">
    <property type="entry name" value="Pan_app"/>
</dbReference>
<keyword evidence="4" id="KW-0812">Transmembrane</keyword>
<evidence type="ECO:0000259" key="5">
    <source>
        <dbReference type="PROSITE" id="PS50002"/>
    </source>
</evidence>